<dbReference type="PANTHER" id="PTHR43080:SF2">
    <property type="entry name" value="CBS DOMAIN-CONTAINING PROTEIN"/>
    <property type="match status" value="1"/>
</dbReference>
<dbReference type="InterPro" id="IPR046342">
    <property type="entry name" value="CBS_dom_sf"/>
</dbReference>
<sequence length="261" mass="29444">MKAHEFMNSHPTTVTKAMTVEQVIKIMKETAHDGFPVIEGGKVFGIIAYEDIILQPLDKKVEEVMERRVVAIPPEMDMEAIARLMFRSGHSRFPVVDDKGNLLGLVTNSDVIRAHIERVTPLKVETLKKTLESLHNVKVTFLEDNLLLRNLIPTQGKIYKDELSAREYEITLGLAEPLLVVQNGQRYVLVDGHHRALGALRQGVEKMHCYILKLDHEVELGLEKTAEKMGLKTLDDIEILDGLSPYTLPLILENGVVKRLV</sequence>
<dbReference type="InterPro" id="IPR036086">
    <property type="entry name" value="ParB/Sulfiredoxin_sf"/>
</dbReference>
<dbReference type="PROSITE" id="PS51371">
    <property type="entry name" value="CBS"/>
    <property type="match status" value="2"/>
</dbReference>
<keyword evidence="5" id="KW-1185">Reference proteome</keyword>
<dbReference type="Gene3D" id="3.90.1530.10">
    <property type="entry name" value="Conserved hypothetical protein from pyrococcus furiosus pfu- 392566-001, ParB domain"/>
    <property type="match status" value="1"/>
</dbReference>
<evidence type="ECO:0000313" key="5">
    <source>
        <dbReference type="Proteomes" id="UP000646946"/>
    </source>
</evidence>
<protein>
    <submittedName>
        <fullName evidence="4">CBS domain-containing protein</fullName>
    </submittedName>
</protein>
<dbReference type="InterPro" id="IPR000644">
    <property type="entry name" value="CBS_dom"/>
</dbReference>
<dbReference type="CDD" id="cd16387">
    <property type="entry name" value="ParB_N_Srx"/>
    <property type="match status" value="1"/>
</dbReference>
<dbReference type="SMART" id="SM00116">
    <property type="entry name" value="CBS"/>
    <property type="match status" value="2"/>
</dbReference>
<dbReference type="EMBL" id="DVAB01000023">
    <property type="protein sequence ID" value="HIK00399.1"/>
    <property type="molecule type" value="Genomic_DNA"/>
</dbReference>
<dbReference type="AlphaFoldDB" id="A0A832XGN6"/>
<evidence type="ECO:0000256" key="1">
    <source>
        <dbReference type="ARBA" id="ARBA00023122"/>
    </source>
</evidence>
<dbReference type="InterPro" id="IPR051257">
    <property type="entry name" value="Diverse_CBS-Domain"/>
</dbReference>
<gene>
    <name evidence="4" type="ORF">H1016_02555</name>
</gene>
<dbReference type="SUPFAM" id="SSF110849">
    <property type="entry name" value="ParB/Sulfiredoxin"/>
    <property type="match status" value="1"/>
</dbReference>
<proteinExistence type="predicted"/>
<accession>A0A832XGN6</accession>
<dbReference type="Gene3D" id="3.10.580.10">
    <property type="entry name" value="CBS-domain"/>
    <property type="match status" value="1"/>
</dbReference>
<dbReference type="PANTHER" id="PTHR43080">
    <property type="entry name" value="CBS DOMAIN-CONTAINING PROTEIN CBSX3, MITOCHONDRIAL"/>
    <property type="match status" value="1"/>
</dbReference>
<dbReference type="Proteomes" id="UP000646946">
    <property type="component" value="Unassembled WGS sequence"/>
</dbReference>
<comment type="caution">
    <text evidence="4">The sequence shown here is derived from an EMBL/GenBank/DDBJ whole genome shotgun (WGS) entry which is preliminary data.</text>
</comment>
<evidence type="ECO:0000259" key="3">
    <source>
        <dbReference type="PROSITE" id="PS51371"/>
    </source>
</evidence>
<dbReference type="InterPro" id="IPR003115">
    <property type="entry name" value="ParB_N"/>
</dbReference>
<feature type="domain" description="CBS" evidence="3">
    <location>
        <begin position="7"/>
        <end position="63"/>
    </location>
</feature>
<feature type="domain" description="CBS" evidence="3">
    <location>
        <begin position="65"/>
        <end position="122"/>
    </location>
</feature>
<dbReference type="Pfam" id="PF00571">
    <property type="entry name" value="CBS"/>
    <property type="match status" value="2"/>
</dbReference>
<evidence type="ECO:0000313" key="4">
    <source>
        <dbReference type="EMBL" id="HIK00399.1"/>
    </source>
</evidence>
<organism evidence="4 5">
    <name type="scientific">Candidatus Naiadarchaeum limnaeum</name>
    <dbReference type="NCBI Taxonomy" id="2756139"/>
    <lineage>
        <taxon>Archaea</taxon>
        <taxon>Candidatus Undinarchaeota</taxon>
        <taxon>Candidatus Undinarchaeia</taxon>
        <taxon>Candidatus Naiadarchaeales</taxon>
        <taxon>Candidatus Naiadarchaeaceae</taxon>
        <taxon>Candidatus Naiadarchaeum</taxon>
    </lineage>
</organism>
<keyword evidence="1 2" id="KW-0129">CBS domain</keyword>
<reference evidence="4 5" key="1">
    <citation type="journal article" name="Nat. Commun.">
        <title>Undinarchaeota illuminate DPANN phylogeny and the impact of gene transfer on archaeal evolution.</title>
        <authorList>
            <person name="Dombrowski N."/>
            <person name="Williams T.A."/>
            <person name="Sun J."/>
            <person name="Woodcroft B.J."/>
            <person name="Lee J.H."/>
            <person name="Minh B.Q."/>
            <person name="Rinke C."/>
            <person name="Spang A."/>
        </authorList>
    </citation>
    <scope>NUCLEOTIDE SEQUENCE [LARGE SCALE GENOMIC DNA]</scope>
    <source>
        <strain evidence="4">MAG_bin1129</strain>
    </source>
</reference>
<name>A0A832XGN6_9ARCH</name>
<dbReference type="SUPFAM" id="SSF54631">
    <property type="entry name" value="CBS-domain pair"/>
    <property type="match status" value="1"/>
</dbReference>
<evidence type="ECO:0000256" key="2">
    <source>
        <dbReference type="PROSITE-ProRule" id="PRU00703"/>
    </source>
</evidence>
<dbReference type="SMART" id="SM00470">
    <property type="entry name" value="ParB"/>
    <property type="match status" value="1"/>
</dbReference>